<evidence type="ECO:0000256" key="2">
    <source>
        <dbReference type="ARBA" id="ARBA00006227"/>
    </source>
</evidence>
<dbReference type="Gene3D" id="3.90.1180.10">
    <property type="entry name" value="Ribosomal protein L13"/>
    <property type="match status" value="1"/>
</dbReference>
<evidence type="ECO:0000256" key="3">
    <source>
        <dbReference type="ARBA" id="ARBA00022980"/>
    </source>
</evidence>
<dbReference type="InterPro" id="IPR005823">
    <property type="entry name" value="Ribosomal_uL13_bac-type"/>
</dbReference>
<dbReference type="AlphaFoldDB" id="A0AAN9T371"/>
<dbReference type="PANTHER" id="PTHR11545">
    <property type="entry name" value="RIBOSOMAL PROTEIN L13"/>
    <property type="match status" value="1"/>
</dbReference>
<accession>A0AAN9T371</accession>
<dbReference type="HAMAP" id="MF_01366">
    <property type="entry name" value="Ribosomal_uL13"/>
    <property type="match status" value="1"/>
</dbReference>
<dbReference type="PANTHER" id="PTHR11545:SF2">
    <property type="entry name" value="LARGE RIBOSOMAL SUBUNIT PROTEIN UL13M"/>
    <property type="match status" value="1"/>
</dbReference>
<organism evidence="8 9">
    <name type="scientific">Parthenolecanium corni</name>
    <dbReference type="NCBI Taxonomy" id="536013"/>
    <lineage>
        <taxon>Eukaryota</taxon>
        <taxon>Metazoa</taxon>
        <taxon>Ecdysozoa</taxon>
        <taxon>Arthropoda</taxon>
        <taxon>Hexapoda</taxon>
        <taxon>Insecta</taxon>
        <taxon>Pterygota</taxon>
        <taxon>Neoptera</taxon>
        <taxon>Paraneoptera</taxon>
        <taxon>Hemiptera</taxon>
        <taxon>Sternorrhyncha</taxon>
        <taxon>Coccoidea</taxon>
        <taxon>Coccidae</taxon>
        <taxon>Parthenolecanium</taxon>
    </lineage>
</organism>
<dbReference type="FunFam" id="3.90.1180.10:FF:000030">
    <property type="entry name" value="39S ribosomal protein L13, mitochondrial"/>
    <property type="match status" value="1"/>
</dbReference>
<keyword evidence="5" id="KW-0687">Ribonucleoprotein</keyword>
<dbReference type="PIRSF" id="PIRSF002181">
    <property type="entry name" value="Ribosomal_L13"/>
    <property type="match status" value="1"/>
</dbReference>
<dbReference type="GO" id="GO:0003729">
    <property type="term" value="F:mRNA binding"/>
    <property type="evidence" value="ECO:0007669"/>
    <property type="project" value="TreeGrafter"/>
</dbReference>
<evidence type="ECO:0000256" key="1">
    <source>
        <dbReference type="ARBA" id="ARBA00004173"/>
    </source>
</evidence>
<keyword evidence="4" id="KW-0496">Mitochondrion</keyword>
<protein>
    <recommendedName>
        <fullName evidence="6">Large ribosomal subunit protein uL13m</fullName>
    </recommendedName>
    <alternativeName>
        <fullName evidence="7">39S ribosomal protein L13, mitochondrial</fullName>
    </alternativeName>
</protein>
<comment type="subcellular location">
    <subcellularLocation>
        <location evidence="1">Mitochondrion</location>
    </subcellularLocation>
</comment>
<reference evidence="8 9" key="1">
    <citation type="submission" date="2024-03" db="EMBL/GenBank/DDBJ databases">
        <title>Adaptation during the transition from Ophiocordyceps entomopathogen to insect associate is accompanied by gene loss and intensified selection.</title>
        <authorList>
            <person name="Ward C.M."/>
            <person name="Onetto C.A."/>
            <person name="Borneman A.R."/>
        </authorList>
    </citation>
    <scope>NUCLEOTIDE SEQUENCE [LARGE SCALE GENOMIC DNA]</scope>
    <source>
        <strain evidence="8">AWRI1</strain>
        <tissue evidence="8">Single Adult Female</tissue>
    </source>
</reference>
<dbReference type="SUPFAM" id="SSF52161">
    <property type="entry name" value="Ribosomal protein L13"/>
    <property type="match status" value="1"/>
</dbReference>
<dbReference type="CDD" id="cd00392">
    <property type="entry name" value="Ribosomal_L13"/>
    <property type="match status" value="1"/>
</dbReference>
<evidence type="ECO:0000313" key="8">
    <source>
        <dbReference type="EMBL" id="KAK7571953.1"/>
    </source>
</evidence>
<dbReference type="InterPro" id="IPR005822">
    <property type="entry name" value="Ribosomal_uL13"/>
</dbReference>
<dbReference type="GO" id="GO:0005762">
    <property type="term" value="C:mitochondrial large ribosomal subunit"/>
    <property type="evidence" value="ECO:0007669"/>
    <property type="project" value="TreeGrafter"/>
</dbReference>
<dbReference type="GO" id="GO:0006412">
    <property type="term" value="P:translation"/>
    <property type="evidence" value="ECO:0007669"/>
    <property type="project" value="InterPro"/>
</dbReference>
<dbReference type="InterPro" id="IPR036899">
    <property type="entry name" value="Ribosomal_uL13_sf"/>
</dbReference>
<comment type="caution">
    <text evidence="8">The sequence shown here is derived from an EMBL/GenBank/DDBJ whole genome shotgun (WGS) entry which is preliminary data.</text>
</comment>
<evidence type="ECO:0000256" key="6">
    <source>
        <dbReference type="ARBA" id="ARBA00068950"/>
    </source>
</evidence>
<dbReference type="EMBL" id="JBBCAQ010000038">
    <property type="protein sequence ID" value="KAK7571953.1"/>
    <property type="molecule type" value="Genomic_DNA"/>
</dbReference>
<sequence length="166" mass="19751">MIQVWHLFDARWQNPFHAAKLLVPYLEGTYKPIYAPLAQVGDHVVIINTKEIALPGQEWRWRAYYHHTLYKKGASYTRAWELHDKDPTLVMKKAIYAALSKNLQRRYNMKHLHLFPDDKVPDEILENISNQIRPLRLVPRSLDTYTKEEVESFPQVFDFPEDHIVR</sequence>
<keyword evidence="9" id="KW-1185">Reference proteome</keyword>
<evidence type="ECO:0000256" key="4">
    <source>
        <dbReference type="ARBA" id="ARBA00023128"/>
    </source>
</evidence>
<dbReference type="Pfam" id="PF00572">
    <property type="entry name" value="Ribosomal_L13"/>
    <property type="match status" value="1"/>
</dbReference>
<dbReference type="GO" id="GO:0003735">
    <property type="term" value="F:structural constituent of ribosome"/>
    <property type="evidence" value="ECO:0007669"/>
    <property type="project" value="InterPro"/>
</dbReference>
<name>A0AAN9T371_9HEMI</name>
<comment type="similarity">
    <text evidence="2">Belongs to the universal ribosomal protein uL13 family.</text>
</comment>
<evidence type="ECO:0000313" key="9">
    <source>
        <dbReference type="Proteomes" id="UP001367676"/>
    </source>
</evidence>
<keyword evidence="3" id="KW-0689">Ribosomal protein</keyword>
<gene>
    <name evidence="8" type="ORF">V9T40_014425</name>
</gene>
<evidence type="ECO:0000256" key="5">
    <source>
        <dbReference type="ARBA" id="ARBA00023274"/>
    </source>
</evidence>
<evidence type="ECO:0000256" key="7">
    <source>
        <dbReference type="ARBA" id="ARBA00075605"/>
    </source>
</evidence>
<proteinExistence type="inferred from homology"/>
<dbReference type="GO" id="GO:0017148">
    <property type="term" value="P:negative regulation of translation"/>
    <property type="evidence" value="ECO:0007669"/>
    <property type="project" value="TreeGrafter"/>
</dbReference>
<dbReference type="Proteomes" id="UP001367676">
    <property type="component" value="Unassembled WGS sequence"/>
</dbReference>